<keyword evidence="1" id="KW-0472">Membrane</keyword>
<keyword evidence="1" id="KW-0812">Transmembrane</keyword>
<evidence type="ECO:0000313" key="3">
    <source>
        <dbReference type="WBParaSite" id="TREG1_126460.1"/>
    </source>
</evidence>
<reference evidence="2" key="1">
    <citation type="submission" date="2022-06" db="EMBL/GenBank/DDBJ databases">
        <authorList>
            <person name="Berger JAMES D."/>
            <person name="Berger JAMES D."/>
        </authorList>
    </citation>
    <scope>NUCLEOTIDE SEQUENCE [LARGE SCALE GENOMIC DNA]</scope>
</reference>
<dbReference type="Proteomes" id="UP000050795">
    <property type="component" value="Unassembled WGS sequence"/>
</dbReference>
<keyword evidence="1" id="KW-1133">Transmembrane helix</keyword>
<organism evidence="2 3">
    <name type="scientific">Trichobilharzia regenti</name>
    <name type="common">Nasal bird schistosome</name>
    <dbReference type="NCBI Taxonomy" id="157069"/>
    <lineage>
        <taxon>Eukaryota</taxon>
        <taxon>Metazoa</taxon>
        <taxon>Spiralia</taxon>
        <taxon>Lophotrochozoa</taxon>
        <taxon>Platyhelminthes</taxon>
        <taxon>Trematoda</taxon>
        <taxon>Digenea</taxon>
        <taxon>Strigeidida</taxon>
        <taxon>Schistosomatoidea</taxon>
        <taxon>Schistosomatidae</taxon>
        <taxon>Trichobilharzia</taxon>
    </lineage>
</organism>
<protein>
    <submittedName>
        <fullName evidence="3">Uncharacterized protein</fullName>
    </submittedName>
</protein>
<feature type="transmembrane region" description="Helical" evidence="1">
    <location>
        <begin position="27"/>
        <end position="48"/>
    </location>
</feature>
<sequence length="99" mass="10821">MKLLKMGLTTKNTKFGVTSPEICHRKYLILSSVFLMLGSVPTAVYLFVEGVQERLPVNIGLIVLAKTSKYLSALMGMSGTSKNTVFRVTSAEGCYRKVG</sequence>
<proteinExistence type="predicted"/>
<accession>A0AA85J5W4</accession>
<reference evidence="3" key="2">
    <citation type="submission" date="2023-11" db="UniProtKB">
        <authorList>
            <consortium name="WormBaseParasite"/>
        </authorList>
    </citation>
    <scope>IDENTIFICATION</scope>
</reference>
<name>A0AA85J5W4_TRIRE</name>
<evidence type="ECO:0000256" key="1">
    <source>
        <dbReference type="SAM" id="Phobius"/>
    </source>
</evidence>
<dbReference type="AlphaFoldDB" id="A0AA85J5W4"/>
<keyword evidence="2" id="KW-1185">Reference proteome</keyword>
<evidence type="ECO:0000313" key="2">
    <source>
        <dbReference type="Proteomes" id="UP000050795"/>
    </source>
</evidence>
<dbReference type="WBParaSite" id="TREG1_126460.1">
    <property type="protein sequence ID" value="TREG1_126460.1"/>
    <property type="gene ID" value="TREG1_126460"/>
</dbReference>